<comment type="caution">
    <text evidence="2">The sequence shown here is derived from an EMBL/GenBank/DDBJ whole genome shotgun (WGS) entry which is preliminary data.</text>
</comment>
<dbReference type="Proteomes" id="UP000054843">
    <property type="component" value="Unassembled WGS sequence"/>
</dbReference>
<evidence type="ECO:0000256" key="1">
    <source>
        <dbReference type="SAM" id="MobiDB-lite"/>
    </source>
</evidence>
<gene>
    <name evidence="2" type="ORF">T10_9747</name>
</gene>
<name>A0A0V1N226_9BILA</name>
<proteinExistence type="predicted"/>
<organism evidence="2 3">
    <name type="scientific">Trichinella papuae</name>
    <dbReference type="NCBI Taxonomy" id="268474"/>
    <lineage>
        <taxon>Eukaryota</taxon>
        <taxon>Metazoa</taxon>
        <taxon>Ecdysozoa</taxon>
        <taxon>Nematoda</taxon>
        <taxon>Enoplea</taxon>
        <taxon>Dorylaimia</taxon>
        <taxon>Trichinellida</taxon>
        <taxon>Trichinellidae</taxon>
        <taxon>Trichinella</taxon>
    </lineage>
</organism>
<evidence type="ECO:0000313" key="3">
    <source>
        <dbReference type="Proteomes" id="UP000054843"/>
    </source>
</evidence>
<dbReference type="AlphaFoldDB" id="A0A0V1N226"/>
<reference evidence="2 3" key="1">
    <citation type="submission" date="2015-01" db="EMBL/GenBank/DDBJ databases">
        <title>Evolution of Trichinella species and genotypes.</title>
        <authorList>
            <person name="Korhonen P.K."/>
            <person name="Edoardo P."/>
            <person name="Giuseppe L.R."/>
            <person name="Gasser R.B."/>
        </authorList>
    </citation>
    <scope>NUCLEOTIDE SEQUENCE [LARGE SCALE GENOMIC DNA]</scope>
    <source>
        <strain evidence="2">ISS1980</strain>
    </source>
</reference>
<feature type="compositionally biased region" description="Basic residues" evidence="1">
    <location>
        <begin position="1"/>
        <end position="11"/>
    </location>
</feature>
<sequence length="83" mass="9810">MLNITHSRHGRAREPPPYEGLSTDWLKKVVILDHQKDYVKERTLRISAPAVMTARRKNLPQLLGNQMQRFRIDFLGPFLETRR</sequence>
<feature type="region of interest" description="Disordered" evidence="1">
    <location>
        <begin position="1"/>
        <end position="21"/>
    </location>
</feature>
<keyword evidence="3" id="KW-1185">Reference proteome</keyword>
<dbReference type="EMBL" id="JYDO01000014">
    <property type="protein sequence ID" value="KRZ78104.1"/>
    <property type="molecule type" value="Genomic_DNA"/>
</dbReference>
<evidence type="ECO:0000313" key="2">
    <source>
        <dbReference type="EMBL" id="KRZ78104.1"/>
    </source>
</evidence>
<accession>A0A0V1N226</accession>
<protein>
    <submittedName>
        <fullName evidence="2">Uncharacterized protein</fullName>
    </submittedName>
</protein>